<dbReference type="EMBL" id="QNQT01000007">
    <property type="protein sequence ID" value="RDU35939.1"/>
    <property type="molecule type" value="Genomic_DNA"/>
</dbReference>
<dbReference type="Proteomes" id="UP000257144">
    <property type="component" value="Unassembled WGS sequence"/>
</dbReference>
<dbReference type="OrthoDB" id="2940720at2"/>
<organism evidence="1 2">
    <name type="scientific">Neobacillus piezotolerans</name>
    <dbReference type="NCBI Taxonomy" id="2259171"/>
    <lineage>
        <taxon>Bacteria</taxon>
        <taxon>Bacillati</taxon>
        <taxon>Bacillota</taxon>
        <taxon>Bacilli</taxon>
        <taxon>Bacillales</taxon>
        <taxon>Bacillaceae</taxon>
        <taxon>Neobacillus</taxon>
    </lineage>
</organism>
<accession>A0A3D8GP35</accession>
<dbReference type="AlphaFoldDB" id="A0A3D8GP35"/>
<sequence length="42" mass="4866">MEKPKKDKARLTLTSTQEVLYQREFKAADRAAGFEGPKLKKR</sequence>
<dbReference type="Pfam" id="PF14152">
    <property type="entry name" value="YfhE"/>
    <property type="match status" value="1"/>
</dbReference>
<proteinExistence type="predicted"/>
<dbReference type="InterPro" id="IPR025437">
    <property type="entry name" value="YfhE-like"/>
</dbReference>
<protein>
    <submittedName>
        <fullName evidence="1">YfhE family protein</fullName>
    </submittedName>
</protein>
<dbReference type="RefSeq" id="WP_115452867.1">
    <property type="nucleotide sequence ID" value="NZ_QNQT01000007.1"/>
</dbReference>
<keyword evidence="2" id="KW-1185">Reference proteome</keyword>
<evidence type="ECO:0000313" key="2">
    <source>
        <dbReference type="Proteomes" id="UP000257144"/>
    </source>
</evidence>
<name>A0A3D8GP35_9BACI</name>
<reference evidence="1 2" key="1">
    <citation type="submission" date="2018-07" db="EMBL/GenBank/DDBJ databases">
        <title>Bacillus sp. YLB-04 draft genome sequence.</title>
        <authorList>
            <person name="Yu L."/>
            <person name="Tang X."/>
        </authorList>
    </citation>
    <scope>NUCLEOTIDE SEQUENCE [LARGE SCALE GENOMIC DNA]</scope>
    <source>
        <strain evidence="1 2">YLB-04</strain>
    </source>
</reference>
<gene>
    <name evidence="1" type="ORF">DRW41_15195</name>
</gene>
<comment type="caution">
    <text evidence="1">The sequence shown here is derived from an EMBL/GenBank/DDBJ whole genome shotgun (WGS) entry which is preliminary data.</text>
</comment>
<evidence type="ECO:0000313" key="1">
    <source>
        <dbReference type="EMBL" id="RDU35939.1"/>
    </source>
</evidence>